<dbReference type="Pfam" id="PF01850">
    <property type="entry name" value="PIN"/>
    <property type="match status" value="1"/>
</dbReference>
<feature type="domain" description="PIN" evidence="1">
    <location>
        <begin position="2"/>
        <end position="123"/>
    </location>
</feature>
<evidence type="ECO:0000313" key="2">
    <source>
        <dbReference type="EMBL" id="MBC8434539.1"/>
    </source>
</evidence>
<dbReference type="SUPFAM" id="SSF88723">
    <property type="entry name" value="PIN domain-like"/>
    <property type="match status" value="1"/>
</dbReference>
<accession>A0A8J6TMH8</accession>
<dbReference type="InterPro" id="IPR041705">
    <property type="entry name" value="PIN_Sll0205"/>
</dbReference>
<dbReference type="PANTHER" id="PTHR36173:SF1">
    <property type="entry name" value="RIBONUCLEASE VAPC22"/>
    <property type="match status" value="1"/>
</dbReference>
<protein>
    <submittedName>
        <fullName evidence="2">Type II toxin-antitoxin system VapC family toxin</fullName>
    </submittedName>
</protein>
<name>A0A8J6TMH8_9BACT</name>
<gene>
    <name evidence="2" type="ORF">H8D96_21735</name>
</gene>
<evidence type="ECO:0000313" key="3">
    <source>
        <dbReference type="Proteomes" id="UP000605201"/>
    </source>
</evidence>
<dbReference type="Gene3D" id="3.40.50.1010">
    <property type="entry name" value="5'-nuclease"/>
    <property type="match status" value="1"/>
</dbReference>
<organism evidence="2 3">
    <name type="scientific">Candidatus Desulfatibia vada</name>
    <dbReference type="NCBI Taxonomy" id="2841696"/>
    <lineage>
        <taxon>Bacteria</taxon>
        <taxon>Pseudomonadati</taxon>
        <taxon>Thermodesulfobacteriota</taxon>
        <taxon>Desulfobacteria</taxon>
        <taxon>Desulfobacterales</taxon>
        <taxon>Desulfobacterales incertae sedis</taxon>
        <taxon>Candidatus Desulfatibia</taxon>
    </lineage>
</organism>
<dbReference type="InterPro" id="IPR029060">
    <property type="entry name" value="PIN-like_dom_sf"/>
</dbReference>
<dbReference type="InterPro" id="IPR002716">
    <property type="entry name" value="PIN_dom"/>
</dbReference>
<evidence type="ECO:0000259" key="1">
    <source>
        <dbReference type="Pfam" id="PF01850"/>
    </source>
</evidence>
<dbReference type="EMBL" id="JACNIG010000456">
    <property type="protein sequence ID" value="MBC8434539.1"/>
    <property type="molecule type" value="Genomic_DNA"/>
</dbReference>
<comment type="caution">
    <text evidence="2">The sequence shown here is derived from an EMBL/GenBank/DDBJ whole genome shotgun (WGS) entry which is preliminary data.</text>
</comment>
<dbReference type="CDD" id="cd09872">
    <property type="entry name" value="PIN_Sll0205-like"/>
    <property type="match status" value="1"/>
</dbReference>
<dbReference type="Proteomes" id="UP000605201">
    <property type="component" value="Unassembled WGS sequence"/>
</dbReference>
<sequence length="131" mass="14806">MIVADTHIIIWNALKPEMLSRKAEKAISAANNSDGIIFCDISLWEIAMLMHKGRFSIDIECLEFIKLILESNNYVYKGITPEIARLSAKLFSDNNKDPADRIIAATSIIENAKLVTADKKLRQSRKVTTIW</sequence>
<dbReference type="InterPro" id="IPR052919">
    <property type="entry name" value="TA_system_RNase"/>
</dbReference>
<dbReference type="PANTHER" id="PTHR36173">
    <property type="entry name" value="RIBONUCLEASE VAPC16-RELATED"/>
    <property type="match status" value="1"/>
</dbReference>
<dbReference type="AlphaFoldDB" id="A0A8J6TMH8"/>
<reference evidence="2 3" key="1">
    <citation type="submission" date="2020-08" db="EMBL/GenBank/DDBJ databases">
        <title>Bridging the membrane lipid divide: bacteria of the FCB group superphylum have the potential to synthesize archaeal ether lipids.</title>
        <authorList>
            <person name="Villanueva L."/>
            <person name="Von Meijenfeldt F.A.B."/>
            <person name="Westbye A.B."/>
            <person name="Yadav S."/>
            <person name="Hopmans E.C."/>
            <person name="Dutilh B.E."/>
            <person name="Sinninghe Damste J.S."/>
        </authorList>
    </citation>
    <scope>NUCLEOTIDE SEQUENCE [LARGE SCALE GENOMIC DNA]</scope>
    <source>
        <strain evidence="2">NIOZ-UU17</strain>
    </source>
</reference>
<proteinExistence type="predicted"/>